<proteinExistence type="predicted"/>
<dbReference type="GO" id="GO:0016209">
    <property type="term" value="F:antioxidant activity"/>
    <property type="evidence" value="ECO:0007669"/>
    <property type="project" value="InterPro"/>
</dbReference>
<dbReference type="CDD" id="cd02966">
    <property type="entry name" value="TlpA_like_family"/>
    <property type="match status" value="1"/>
</dbReference>
<dbReference type="PROSITE" id="PS00194">
    <property type="entry name" value="THIOREDOXIN_1"/>
    <property type="match status" value="1"/>
</dbReference>
<evidence type="ECO:0000256" key="1">
    <source>
        <dbReference type="ARBA" id="ARBA00023284"/>
    </source>
</evidence>
<evidence type="ECO:0000259" key="2">
    <source>
        <dbReference type="PROSITE" id="PS51352"/>
    </source>
</evidence>
<sequence length="162" mass="18683">MRSLLSILLLAVGLCGSAQEIKKVKITDLETYIKQADHPLLVNFWATWCAPCVEELPWLDSAVRAFAGSKVELLLVSLDFDKDYPAAIEAFRKKHHYKATWYWLDETNADYFCPKIDARWDGNIPASLFINNKTGYRKFFSRQLTHRQVVPAIREMLELSTD</sequence>
<dbReference type="SUPFAM" id="SSF52833">
    <property type="entry name" value="Thioredoxin-like"/>
    <property type="match status" value="1"/>
</dbReference>
<name>A0AAJ6BF95_9BACT</name>
<dbReference type="InterPro" id="IPR036249">
    <property type="entry name" value="Thioredoxin-like_sf"/>
</dbReference>
<dbReference type="InterPro" id="IPR000866">
    <property type="entry name" value="AhpC/TSA"/>
</dbReference>
<reference evidence="3" key="1">
    <citation type="submission" date="2023-03" db="EMBL/GenBank/DDBJ databases">
        <title>Andean soil-derived lignocellulolytic bacterial consortium as a source of novel taxa and putative plastic-active enzymes.</title>
        <authorList>
            <person name="Diaz-Garcia L."/>
            <person name="Chuvochina M."/>
            <person name="Feuerriegel G."/>
            <person name="Bunk B."/>
            <person name="Sproer C."/>
            <person name="Streit W.R."/>
            <person name="Rodriguez L.M."/>
            <person name="Overmann J."/>
            <person name="Jimenez D.J."/>
        </authorList>
    </citation>
    <scope>NUCLEOTIDE SEQUENCE</scope>
    <source>
        <strain evidence="3">MAG 7</strain>
    </source>
</reference>
<dbReference type="PANTHER" id="PTHR42852:SF13">
    <property type="entry name" value="PROTEIN DIPZ"/>
    <property type="match status" value="1"/>
</dbReference>
<evidence type="ECO:0000313" key="3">
    <source>
        <dbReference type="EMBL" id="WEK34893.1"/>
    </source>
</evidence>
<dbReference type="Proteomes" id="UP001220610">
    <property type="component" value="Chromosome"/>
</dbReference>
<dbReference type="Gene3D" id="3.40.30.10">
    <property type="entry name" value="Glutaredoxin"/>
    <property type="match status" value="1"/>
</dbReference>
<dbReference type="PROSITE" id="PS51352">
    <property type="entry name" value="THIOREDOXIN_2"/>
    <property type="match status" value="1"/>
</dbReference>
<dbReference type="GO" id="GO:0016491">
    <property type="term" value="F:oxidoreductase activity"/>
    <property type="evidence" value="ECO:0007669"/>
    <property type="project" value="InterPro"/>
</dbReference>
<dbReference type="InterPro" id="IPR013766">
    <property type="entry name" value="Thioredoxin_domain"/>
</dbReference>
<protein>
    <submittedName>
        <fullName evidence="3">TlpA disulfide reductase family protein</fullName>
    </submittedName>
</protein>
<dbReference type="PANTHER" id="PTHR42852">
    <property type="entry name" value="THIOL:DISULFIDE INTERCHANGE PROTEIN DSBE"/>
    <property type="match status" value="1"/>
</dbReference>
<accession>A0AAJ6BF95</accession>
<feature type="domain" description="Thioredoxin" evidence="2">
    <location>
        <begin position="5"/>
        <end position="155"/>
    </location>
</feature>
<gene>
    <name evidence="3" type="ORF">P0Y53_20590</name>
</gene>
<dbReference type="AlphaFoldDB" id="A0AAJ6BF95"/>
<dbReference type="InterPro" id="IPR050553">
    <property type="entry name" value="Thioredoxin_ResA/DsbE_sf"/>
</dbReference>
<evidence type="ECO:0000313" key="4">
    <source>
        <dbReference type="Proteomes" id="UP001220610"/>
    </source>
</evidence>
<organism evidence="3 4">
    <name type="scientific">Candidatus Pseudobacter hemicellulosilyticus</name>
    <dbReference type="NCBI Taxonomy" id="3121375"/>
    <lineage>
        <taxon>Bacteria</taxon>
        <taxon>Pseudomonadati</taxon>
        <taxon>Bacteroidota</taxon>
        <taxon>Chitinophagia</taxon>
        <taxon>Chitinophagales</taxon>
        <taxon>Chitinophagaceae</taxon>
        <taxon>Pseudobacter</taxon>
    </lineage>
</organism>
<dbReference type="InterPro" id="IPR017937">
    <property type="entry name" value="Thioredoxin_CS"/>
</dbReference>
<keyword evidence="1" id="KW-0676">Redox-active center</keyword>
<dbReference type="EMBL" id="CP119311">
    <property type="protein sequence ID" value="WEK34893.1"/>
    <property type="molecule type" value="Genomic_DNA"/>
</dbReference>
<dbReference type="Pfam" id="PF00578">
    <property type="entry name" value="AhpC-TSA"/>
    <property type="match status" value="1"/>
</dbReference>